<feature type="transmembrane region" description="Helical" evidence="1">
    <location>
        <begin position="6"/>
        <end position="26"/>
    </location>
</feature>
<evidence type="ECO:0000313" key="3">
    <source>
        <dbReference type="Proteomes" id="UP000186922"/>
    </source>
</evidence>
<dbReference type="EMBL" id="BDGG01000002">
    <property type="protein sequence ID" value="GAU92195.1"/>
    <property type="molecule type" value="Genomic_DNA"/>
</dbReference>
<proteinExistence type="predicted"/>
<dbReference type="Proteomes" id="UP000186922">
    <property type="component" value="Unassembled WGS sequence"/>
</dbReference>
<sequence length="76" mass="8324">MLVANLAFADFGLNFFAFPLFAISSFKTKWVFGQLGRPFCPTVHSAGASPLMNLLMKLVFVQVATIMWCQAASSAF</sequence>
<reference evidence="2 3" key="1">
    <citation type="journal article" date="2016" name="Nat. Commun.">
        <title>Extremotolerant tardigrade genome and improved radiotolerance of human cultured cells by tardigrade-unique protein.</title>
        <authorList>
            <person name="Hashimoto T."/>
            <person name="Horikawa D.D."/>
            <person name="Saito Y."/>
            <person name="Kuwahara H."/>
            <person name="Kozuka-Hata H."/>
            <person name="Shin-I T."/>
            <person name="Minakuchi Y."/>
            <person name="Ohishi K."/>
            <person name="Motoyama A."/>
            <person name="Aizu T."/>
            <person name="Enomoto A."/>
            <person name="Kondo K."/>
            <person name="Tanaka S."/>
            <person name="Hara Y."/>
            <person name="Koshikawa S."/>
            <person name="Sagara H."/>
            <person name="Miura T."/>
            <person name="Yokobori S."/>
            <person name="Miyagawa K."/>
            <person name="Suzuki Y."/>
            <person name="Kubo T."/>
            <person name="Oyama M."/>
            <person name="Kohara Y."/>
            <person name="Fujiyama A."/>
            <person name="Arakawa K."/>
            <person name="Katayama T."/>
            <person name="Toyoda A."/>
            <person name="Kunieda T."/>
        </authorList>
    </citation>
    <scope>NUCLEOTIDE SEQUENCE [LARGE SCALE GENOMIC DNA]</scope>
    <source>
        <strain evidence="2 3">YOKOZUNA-1</strain>
    </source>
</reference>
<keyword evidence="1" id="KW-1133">Transmembrane helix</keyword>
<name>A0A1D1UUS1_RAMVA</name>
<keyword evidence="1" id="KW-0472">Membrane</keyword>
<comment type="caution">
    <text evidence="2">The sequence shown here is derived from an EMBL/GenBank/DDBJ whole genome shotgun (WGS) entry which is preliminary data.</text>
</comment>
<evidence type="ECO:0008006" key="4">
    <source>
        <dbReference type="Google" id="ProtNLM"/>
    </source>
</evidence>
<keyword evidence="1" id="KW-0812">Transmembrane</keyword>
<dbReference type="AlphaFoldDB" id="A0A1D1UUS1"/>
<keyword evidence="3" id="KW-1185">Reference proteome</keyword>
<accession>A0A1D1UUS1</accession>
<dbReference type="OrthoDB" id="9996086at2759"/>
<protein>
    <recommendedName>
        <fullName evidence="4">G-protein coupled receptors family 1 profile domain-containing protein</fullName>
    </recommendedName>
</protein>
<organism evidence="2 3">
    <name type="scientific">Ramazzottius varieornatus</name>
    <name type="common">Water bear</name>
    <name type="synonym">Tardigrade</name>
    <dbReference type="NCBI Taxonomy" id="947166"/>
    <lineage>
        <taxon>Eukaryota</taxon>
        <taxon>Metazoa</taxon>
        <taxon>Ecdysozoa</taxon>
        <taxon>Tardigrada</taxon>
        <taxon>Eutardigrada</taxon>
        <taxon>Parachela</taxon>
        <taxon>Hypsibioidea</taxon>
        <taxon>Ramazzottiidae</taxon>
        <taxon>Ramazzottius</taxon>
    </lineage>
</organism>
<evidence type="ECO:0000313" key="2">
    <source>
        <dbReference type="EMBL" id="GAU92195.1"/>
    </source>
</evidence>
<gene>
    <name evidence="2" type="primary">RvY_04308-1</name>
    <name evidence="2" type="synonym">RvY_04308.1</name>
    <name evidence="2" type="ORF">RvY_04308</name>
</gene>
<evidence type="ECO:0000256" key="1">
    <source>
        <dbReference type="SAM" id="Phobius"/>
    </source>
</evidence>